<sequence>MRRIVILFALVGTFTWPFVATQGNTYCRPSDFCSYKCHCSSCGPNNGLCAVNATCVKGWFGHNCQYQDLKPDQVEIEAQQSKPQWLMDNNDATCNKGASIGSVTMTLDDDYPLTWIRIVLNDTAMFSTVKLFYSETEECQKTTWSRPNERTMDIRCEKSVLIRTLKIIGNLDSLCSLYINGGRNVAYGQRASQTSNFSNNIYLANSAVDGDYITFSHTGAEERPRFSLTFNTNYLVTRFLLYNRGKNVHQENGVSLVQEIAVIHVLPVAIETTERVMLFVLDLVTHQNVLKRTTQLTIIIIWRRKRTPNYKKEFQDNGHHNIVVLDNVKDEQYTLTPKKIRISEVDKEQSNPYIELPEDFAADTMMAVGSLNTYMKSKDAEFYKKQFEVLHNING</sequence>
<dbReference type="EnsemblMetazoa" id="BGLB040168-RA">
    <property type="protein sequence ID" value="BGLB040168-PA"/>
    <property type="gene ID" value="BGLB040168"/>
</dbReference>
<evidence type="ECO:0000313" key="3">
    <source>
        <dbReference type="Proteomes" id="UP000076420"/>
    </source>
</evidence>
<accession>A0A2C9MA36</accession>
<evidence type="ECO:0008006" key="4">
    <source>
        <dbReference type="Google" id="ProtNLM"/>
    </source>
</evidence>
<dbReference type="VEuPathDB" id="VectorBase:BGLAX_047099"/>
<feature type="chain" id="PRO_5012767780" description="EGF-like domain-containing protein" evidence="1">
    <location>
        <begin position="22"/>
        <end position="395"/>
    </location>
</feature>
<reference evidence="2" key="1">
    <citation type="submission" date="2020-05" db="UniProtKB">
        <authorList>
            <consortium name="EnsemblMetazoa"/>
        </authorList>
    </citation>
    <scope>IDENTIFICATION</scope>
    <source>
        <strain evidence="2">BB02</strain>
    </source>
</reference>
<dbReference type="KEGG" id="bgt:106052300"/>
<keyword evidence="1" id="KW-0732">Signal</keyword>
<evidence type="ECO:0000313" key="2">
    <source>
        <dbReference type="EnsemblMetazoa" id="BGLB040168-PA"/>
    </source>
</evidence>
<dbReference type="AlphaFoldDB" id="A0A2C9MA36"/>
<dbReference type="Proteomes" id="UP000076420">
    <property type="component" value="Unassembled WGS sequence"/>
</dbReference>
<dbReference type="VEuPathDB" id="VectorBase:BGLAX_044882"/>
<proteinExistence type="predicted"/>
<dbReference type="VEuPathDB" id="VectorBase:BGLB040168"/>
<protein>
    <recommendedName>
        <fullName evidence="4">EGF-like domain-containing protein</fullName>
    </recommendedName>
</protein>
<dbReference type="Gene3D" id="2.60.120.260">
    <property type="entry name" value="Galactose-binding domain-like"/>
    <property type="match status" value="1"/>
</dbReference>
<dbReference type="SUPFAM" id="SSF49785">
    <property type="entry name" value="Galactose-binding domain-like"/>
    <property type="match status" value="1"/>
</dbReference>
<dbReference type="InterPro" id="IPR008979">
    <property type="entry name" value="Galactose-bd-like_sf"/>
</dbReference>
<feature type="signal peptide" evidence="1">
    <location>
        <begin position="1"/>
        <end position="21"/>
    </location>
</feature>
<name>A0A2C9MA36_BIOGL</name>
<gene>
    <name evidence="2" type="primary">106052300</name>
</gene>
<organism evidence="2 3">
    <name type="scientific">Biomphalaria glabrata</name>
    <name type="common">Bloodfluke planorb</name>
    <name type="synonym">Freshwater snail</name>
    <dbReference type="NCBI Taxonomy" id="6526"/>
    <lineage>
        <taxon>Eukaryota</taxon>
        <taxon>Metazoa</taxon>
        <taxon>Spiralia</taxon>
        <taxon>Lophotrochozoa</taxon>
        <taxon>Mollusca</taxon>
        <taxon>Gastropoda</taxon>
        <taxon>Heterobranchia</taxon>
        <taxon>Euthyneura</taxon>
        <taxon>Panpulmonata</taxon>
        <taxon>Hygrophila</taxon>
        <taxon>Lymnaeoidea</taxon>
        <taxon>Planorbidae</taxon>
        <taxon>Biomphalaria</taxon>
    </lineage>
</organism>
<evidence type="ECO:0000256" key="1">
    <source>
        <dbReference type="SAM" id="SignalP"/>
    </source>
</evidence>